<dbReference type="SUPFAM" id="SSF56801">
    <property type="entry name" value="Acetyl-CoA synthetase-like"/>
    <property type="match status" value="1"/>
</dbReference>
<dbReference type="InterPro" id="IPR045851">
    <property type="entry name" value="AMP-bd_C_sf"/>
</dbReference>
<keyword evidence="2" id="KW-0596">Phosphopantetheine</keyword>
<dbReference type="Gene3D" id="3.30.300.30">
    <property type="match status" value="1"/>
</dbReference>
<evidence type="ECO:0000256" key="3">
    <source>
        <dbReference type="ARBA" id="ARBA00022553"/>
    </source>
</evidence>
<dbReference type="PANTHER" id="PTHR45527:SF1">
    <property type="entry name" value="FATTY ACID SYNTHASE"/>
    <property type="match status" value="1"/>
</dbReference>
<dbReference type="EMBL" id="CP054698">
    <property type="protein sequence ID" value="QMS92209.1"/>
    <property type="molecule type" value="Genomic_DNA"/>
</dbReference>
<evidence type="ECO:0000256" key="2">
    <source>
        <dbReference type="ARBA" id="ARBA00022450"/>
    </source>
</evidence>
<dbReference type="GO" id="GO:0005737">
    <property type="term" value="C:cytoplasm"/>
    <property type="evidence" value="ECO:0007669"/>
    <property type="project" value="TreeGrafter"/>
</dbReference>
<dbReference type="Pfam" id="PF00550">
    <property type="entry name" value="PP-binding"/>
    <property type="match status" value="1"/>
</dbReference>
<dbReference type="AlphaFoldDB" id="A0A7D7LJY7"/>
<gene>
    <name evidence="5" type="ORF">HUN01_33180</name>
</gene>
<feature type="domain" description="Carrier" evidence="4">
    <location>
        <begin position="275"/>
        <end position="350"/>
    </location>
</feature>
<evidence type="ECO:0000259" key="4">
    <source>
        <dbReference type="PROSITE" id="PS50075"/>
    </source>
</evidence>
<dbReference type="KEGG" id="ned:HUN01_33180"/>
<evidence type="ECO:0000256" key="1">
    <source>
        <dbReference type="ARBA" id="ARBA00001957"/>
    </source>
</evidence>
<keyword evidence="6" id="KW-1185">Reference proteome</keyword>
<reference evidence="6" key="1">
    <citation type="submission" date="2020-06" db="EMBL/GenBank/DDBJ databases">
        <title>Nostoc edaphicum CCNP1411 genome.</title>
        <authorList>
            <person name="Fidor A."/>
            <person name="Grabski M."/>
            <person name="Gawor J."/>
            <person name="Gromadka R."/>
            <person name="Wegrzyn G."/>
            <person name="Mazur-Marzec H."/>
        </authorList>
    </citation>
    <scope>NUCLEOTIDE SEQUENCE [LARGE SCALE GENOMIC DNA]</scope>
    <source>
        <strain evidence="6">CCNP1411</strain>
    </source>
</reference>
<dbReference type="InterPro" id="IPR006162">
    <property type="entry name" value="Ppantetheine_attach_site"/>
</dbReference>
<dbReference type="InterPro" id="IPR029479">
    <property type="entry name" value="Nitroreductase"/>
</dbReference>
<evidence type="ECO:0000313" key="5">
    <source>
        <dbReference type="EMBL" id="QMS92209.1"/>
    </source>
</evidence>
<dbReference type="GO" id="GO:0043041">
    <property type="term" value="P:amino acid activation for nonribosomal peptide biosynthetic process"/>
    <property type="evidence" value="ECO:0007669"/>
    <property type="project" value="TreeGrafter"/>
</dbReference>
<dbReference type="Gene3D" id="3.40.109.10">
    <property type="entry name" value="NADH Oxidase"/>
    <property type="match status" value="1"/>
</dbReference>
<dbReference type="InterPro" id="IPR036736">
    <property type="entry name" value="ACP-like_sf"/>
</dbReference>
<dbReference type="CDD" id="cd02142">
    <property type="entry name" value="McbC_SagB-like_oxidoreductase"/>
    <property type="match status" value="1"/>
</dbReference>
<comment type="cofactor">
    <cofactor evidence="1">
        <name>pantetheine 4'-phosphate</name>
        <dbReference type="ChEBI" id="CHEBI:47942"/>
    </cofactor>
</comment>
<accession>A0A7D7LJY7</accession>
<organism evidence="5 6">
    <name type="scientific">Nostoc edaphicum CCNP1411</name>
    <dbReference type="NCBI Taxonomy" id="1472755"/>
    <lineage>
        <taxon>Bacteria</taxon>
        <taxon>Bacillati</taxon>
        <taxon>Cyanobacteriota</taxon>
        <taxon>Cyanophyceae</taxon>
        <taxon>Nostocales</taxon>
        <taxon>Nostocaceae</taxon>
        <taxon>Nostoc</taxon>
    </lineage>
</organism>
<dbReference type="SUPFAM" id="SSF47336">
    <property type="entry name" value="ACP-like"/>
    <property type="match status" value="1"/>
</dbReference>
<dbReference type="PROSITE" id="PS00012">
    <property type="entry name" value="PHOSPHOPANTETHEINE"/>
    <property type="match status" value="1"/>
</dbReference>
<sequence length="398" mass="45265">MSVALPGAESFDVKLQRQSYRQFLEESVSLNSLGEFLECLRSQQLSNSPLPKYRYASAGSLYPVQTYIYIKPNQVQSLTAGIYYYHPQQHQLIHLSNSAKVDSGIYGINQEIFEQGAFALFLIGDLQAIAPIYGDKSRDFCMLEAGYISQLLMETAPDYDLGLCPIGALEFDTIRENFALHEEHILLHSFVGGCIDPTWKTRWLSPENPQTQLTKTELMTQKLRQFLQQRLPEYMIPTLYIPLEALPLTPNGKVDRRALPLPEFQSPKTELYFTPPITDLEVAIANLWQSVLQVEVQSIHDNFFELGGNSLSATQVLAQMRSSLQLNLPIREFFFNPTLASQADLLKLQWHQKPQPAKTPQIERVERGEAQQLLTNLDQLSEEEVEKLLNQMQVQEGG</sequence>
<dbReference type="InterPro" id="IPR020051">
    <property type="entry name" value="SagB-type_dehydrogenase"/>
</dbReference>
<dbReference type="Pfam" id="PF00881">
    <property type="entry name" value="Nitroreductase"/>
    <property type="match status" value="1"/>
</dbReference>
<dbReference type="GO" id="GO:0016491">
    <property type="term" value="F:oxidoreductase activity"/>
    <property type="evidence" value="ECO:0007669"/>
    <property type="project" value="InterPro"/>
</dbReference>
<dbReference type="NCBIfam" id="TIGR03605">
    <property type="entry name" value="antibiot_sagB"/>
    <property type="match status" value="1"/>
</dbReference>
<protein>
    <submittedName>
        <fullName evidence="5">SagB family peptide dehydrogenase</fullName>
    </submittedName>
</protein>
<dbReference type="Gene3D" id="1.10.1200.10">
    <property type="entry name" value="ACP-like"/>
    <property type="match status" value="1"/>
</dbReference>
<evidence type="ECO:0000313" key="6">
    <source>
        <dbReference type="Proteomes" id="UP000514713"/>
    </source>
</evidence>
<keyword evidence="3" id="KW-0597">Phosphoprotein</keyword>
<dbReference type="Proteomes" id="UP000514713">
    <property type="component" value="Chromosome"/>
</dbReference>
<dbReference type="InterPro" id="IPR009081">
    <property type="entry name" value="PP-bd_ACP"/>
</dbReference>
<dbReference type="InterPro" id="IPR000415">
    <property type="entry name" value="Nitroreductase-like"/>
</dbReference>
<dbReference type="PANTHER" id="PTHR45527">
    <property type="entry name" value="NONRIBOSOMAL PEPTIDE SYNTHETASE"/>
    <property type="match status" value="1"/>
</dbReference>
<name>A0A7D7LJY7_9NOSO</name>
<dbReference type="FunFam" id="1.10.1200.10:FF:000005">
    <property type="entry name" value="Nonribosomal peptide synthetase 1"/>
    <property type="match status" value="1"/>
</dbReference>
<dbReference type="PROSITE" id="PS50075">
    <property type="entry name" value="CARRIER"/>
    <property type="match status" value="1"/>
</dbReference>
<dbReference type="GO" id="GO:0044550">
    <property type="term" value="P:secondary metabolite biosynthetic process"/>
    <property type="evidence" value="ECO:0007669"/>
    <property type="project" value="TreeGrafter"/>
</dbReference>
<dbReference type="SUPFAM" id="SSF55469">
    <property type="entry name" value="FMN-dependent nitroreductase-like"/>
    <property type="match status" value="1"/>
</dbReference>
<proteinExistence type="predicted"/>
<dbReference type="GO" id="GO:0031177">
    <property type="term" value="F:phosphopantetheine binding"/>
    <property type="evidence" value="ECO:0007669"/>
    <property type="project" value="TreeGrafter"/>
</dbReference>